<dbReference type="RefSeq" id="XP_018136801.1">
    <property type="nucleotide sequence ID" value="XM_018292617.1"/>
</dbReference>
<gene>
    <name evidence="2" type="ORF">VFPPC_14849</name>
</gene>
<dbReference type="OrthoDB" id="276515at2759"/>
<evidence type="ECO:0000256" key="1">
    <source>
        <dbReference type="SAM" id="MobiDB-lite"/>
    </source>
</evidence>
<dbReference type="EMBL" id="LSBJ02000014">
    <property type="protein sequence ID" value="OAQ58682.1"/>
    <property type="molecule type" value="Genomic_DNA"/>
</dbReference>
<evidence type="ECO:0008006" key="4">
    <source>
        <dbReference type="Google" id="ProtNLM"/>
    </source>
</evidence>
<accession>A0A179EZV4</accession>
<sequence>MDSFREMHPNPVAVPGNTWSPIYEDDKSEPMDRIDFIYHKGMTTVASEVMVLGKPKGGQDNEWPSDHAAVLSTFKVPSKRSRREAAERPFRACEFIDQFASYN</sequence>
<organism evidence="2 3">
    <name type="scientific">Pochonia chlamydosporia 170</name>
    <dbReference type="NCBI Taxonomy" id="1380566"/>
    <lineage>
        <taxon>Eukaryota</taxon>
        <taxon>Fungi</taxon>
        <taxon>Dikarya</taxon>
        <taxon>Ascomycota</taxon>
        <taxon>Pezizomycotina</taxon>
        <taxon>Sordariomycetes</taxon>
        <taxon>Hypocreomycetidae</taxon>
        <taxon>Hypocreales</taxon>
        <taxon>Clavicipitaceae</taxon>
        <taxon>Pochonia</taxon>
    </lineage>
</organism>
<dbReference type="Gene3D" id="3.60.10.10">
    <property type="entry name" value="Endonuclease/exonuclease/phosphatase"/>
    <property type="match status" value="1"/>
</dbReference>
<protein>
    <recommendedName>
        <fullName evidence="4">Endonuclease/exonuclease/phosphatase domain-containing protein</fullName>
    </recommendedName>
</protein>
<keyword evidence="3" id="KW-1185">Reference proteome</keyword>
<dbReference type="InterPro" id="IPR036691">
    <property type="entry name" value="Endo/exonu/phosph_ase_sf"/>
</dbReference>
<dbReference type="KEGG" id="pchm:VFPPC_14849"/>
<dbReference type="GeneID" id="28856611"/>
<evidence type="ECO:0000313" key="2">
    <source>
        <dbReference type="EMBL" id="OAQ58682.1"/>
    </source>
</evidence>
<dbReference type="AlphaFoldDB" id="A0A179EZV4"/>
<comment type="caution">
    <text evidence="2">The sequence shown here is derived from an EMBL/GenBank/DDBJ whole genome shotgun (WGS) entry which is preliminary data.</text>
</comment>
<dbReference type="SUPFAM" id="SSF56219">
    <property type="entry name" value="DNase I-like"/>
    <property type="match status" value="1"/>
</dbReference>
<evidence type="ECO:0000313" key="3">
    <source>
        <dbReference type="Proteomes" id="UP000078397"/>
    </source>
</evidence>
<reference evidence="2 3" key="1">
    <citation type="journal article" date="2016" name="PLoS Pathog.">
        <title>Biosynthesis of antibiotic leucinostatins in bio-control fungus Purpureocillium lilacinum and their inhibition on phytophthora revealed by genome mining.</title>
        <authorList>
            <person name="Wang G."/>
            <person name="Liu Z."/>
            <person name="Lin R."/>
            <person name="Li E."/>
            <person name="Mao Z."/>
            <person name="Ling J."/>
            <person name="Yang Y."/>
            <person name="Yin W.B."/>
            <person name="Xie B."/>
        </authorList>
    </citation>
    <scope>NUCLEOTIDE SEQUENCE [LARGE SCALE GENOMIC DNA]</scope>
    <source>
        <strain evidence="2">170</strain>
    </source>
</reference>
<dbReference type="PANTHER" id="PTHR41349:SF1">
    <property type="entry name" value="PROTEIN CBG08683"/>
    <property type="match status" value="1"/>
</dbReference>
<feature type="region of interest" description="Disordered" evidence="1">
    <location>
        <begin position="1"/>
        <end position="21"/>
    </location>
</feature>
<name>A0A179EZV4_METCM</name>
<dbReference type="PANTHER" id="PTHR41349">
    <property type="match status" value="1"/>
</dbReference>
<dbReference type="Proteomes" id="UP000078397">
    <property type="component" value="Unassembled WGS sequence"/>
</dbReference>
<proteinExistence type="predicted"/>